<protein>
    <submittedName>
        <fullName evidence="1">Predicted protein</fullName>
    </submittedName>
</protein>
<dbReference type="AlphaFoldDB" id="D7MIB9"/>
<dbReference type="Gene3D" id="2.170.16.10">
    <property type="entry name" value="Hedgehog/Intein (Hint) domain"/>
    <property type="match status" value="1"/>
</dbReference>
<sequence>MLKSVFRRDFETQRLQLRLREELRQKKFLVHEKDEIIKIATKAKREVETKNKKFLVHEKDEIMWEKRKVQSKVLVEKTRKEILVSASHEELAMIVDHLFMRQEYKSARVLYDLCVSCNHGLHSQRYFVGIGTIITQHKAGKGRDPSGDKPQ</sequence>
<dbReference type="EMBL" id="GL348719">
    <property type="protein sequence ID" value="EFH44779.1"/>
    <property type="molecule type" value="Genomic_DNA"/>
</dbReference>
<dbReference type="HOGENOM" id="CLU_1733980_0_0_1"/>
<evidence type="ECO:0000313" key="2">
    <source>
        <dbReference type="Proteomes" id="UP000008694"/>
    </source>
</evidence>
<reference evidence="2" key="1">
    <citation type="journal article" date="2011" name="Nat. Genet.">
        <title>The Arabidopsis lyrata genome sequence and the basis of rapid genome size change.</title>
        <authorList>
            <person name="Hu T.T."/>
            <person name="Pattyn P."/>
            <person name="Bakker E.G."/>
            <person name="Cao J."/>
            <person name="Cheng J.-F."/>
            <person name="Clark R.M."/>
            <person name="Fahlgren N."/>
            <person name="Fawcett J.A."/>
            <person name="Grimwood J."/>
            <person name="Gundlach H."/>
            <person name="Haberer G."/>
            <person name="Hollister J.D."/>
            <person name="Ossowski S."/>
            <person name="Ottilar R.P."/>
            <person name="Salamov A.A."/>
            <person name="Schneeberger K."/>
            <person name="Spannagl M."/>
            <person name="Wang X."/>
            <person name="Yang L."/>
            <person name="Nasrallah M.E."/>
            <person name="Bergelson J."/>
            <person name="Carrington J.C."/>
            <person name="Gaut B.S."/>
            <person name="Schmutz J."/>
            <person name="Mayer K.F.X."/>
            <person name="Van de Peer Y."/>
            <person name="Grigoriev I.V."/>
            <person name="Nordborg M."/>
            <person name="Weigel D."/>
            <person name="Guo Y.-L."/>
        </authorList>
    </citation>
    <scope>NUCLEOTIDE SEQUENCE [LARGE SCALE GENOMIC DNA]</scope>
    <source>
        <strain evidence="2">cv. MN47</strain>
    </source>
</reference>
<name>D7MIB9_ARALL</name>
<gene>
    <name evidence="1" type="ORF">ARALYDRAFT_659268</name>
</gene>
<accession>D7MIB9</accession>
<keyword evidence="2" id="KW-1185">Reference proteome</keyword>
<organism evidence="2">
    <name type="scientific">Arabidopsis lyrata subsp. lyrata</name>
    <name type="common">Lyre-leaved rock-cress</name>
    <dbReference type="NCBI Taxonomy" id="81972"/>
    <lineage>
        <taxon>Eukaryota</taxon>
        <taxon>Viridiplantae</taxon>
        <taxon>Streptophyta</taxon>
        <taxon>Embryophyta</taxon>
        <taxon>Tracheophyta</taxon>
        <taxon>Spermatophyta</taxon>
        <taxon>Magnoliopsida</taxon>
        <taxon>eudicotyledons</taxon>
        <taxon>Gunneridae</taxon>
        <taxon>Pentapetalae</taxon>
        <taxon>rosids</taxon>
        <taxon>malvids</taxon>
        <taxon>Brassicales</taxon>
        <taxon>Brassicaceae</taxon>
        <taxon>Camelineae</taxon>
        <taxon>Arabidopsis</taxon>
    </lineage>
</organism>
<proteinExistence type="predicted"/>
<evidence type="ECO:0000313" key="1">
    <source>
        <dbReference type="EMBL" id="EFH44779.1"/>
    </source>
</evidence>
<dbReference type="Gramene" id="Al_scaffold_0007_3323">
    <property type="protein sequence ID" value="Al_scaffold_0007_3323"/>
    <property type="gene ID" value="Al_scaffold_0007_3323"/>
</dbReference>
<dbReference type="Proteomes" id="UP000008694">
    <property type="component" value="Unassembled WGS sequence"/>
</dbReference>